<feature type="signal peptide" evidence="2">
    <location>
        <begin position="1"/>
        <end position="21"/>
    </location>
</feature>
<feature type="compositionally biased region" description="Low complexity" evidence="1">
    <location>
        <begin position="68"/>
        <end position="84"/>
    </location>
</feature>
<proteinExistence type="predicted"/>
<sequence length="167" mass="17613">MPSVNFLITLFLLVIITICHAEKITTVNSYGNTIIETISVDQWTETWTIPITTKIASDDAQDEPELESQSITTSPTSTTTAPTTTGTTLTQVTAIVSAGSIDDYSLYQASVSTELDSITSSEWAAFTATATNLGLYTGSATVSLSPPPFFLSASSIALVACIVISCI</sequence>
<dbReference type="InParanoid" id="A0A1Y2ARS8"/>
<gene>
    <name evidence="3" type="ORF">BCR39DRAFT_546023</name>
</gene>
<evidence type="ECO:0000256" key="1">
    <source>
        <dbReference type="SAM" id="MobiDB-lite"/>
    </source>
</evidence>
<dbReference type="AlphaFoldDB" id="A0A1Y2ARS8"/>
<name>A0A1Y2ARS8_9TREE</name>
<reference evidence="3 4" key="1">
    <citation type="submission" date="2016-07" db="EMBL/GenBank/DDBJ databases">
        <title>Pervasive Adenine N6-methylation of Active Genes in Fungi.</title>
        <authorList>
            <consortium name="DOE Joint Genome Institute"/>
            <person name="Mondo S.J."/>
            <person name="Dannebaum R.O."/>
            <person name="Kuo R.C."/>
            <person name="Labutti K."/>
            <person name="Haridas S."/>
            <person name="Kuo A."/>
            <person name="Salamov A."/>
            <person name="Ahrendt S.R."/>
            <person name="Lipzen A."/>
            <person name="Sullivan W."/>
            <person name="Andreopoulos W.B."/>
            <person name="Clum A."/>
            <person name="Lindquist E."/>
            <person name="Daum C."/>
            <person name="Ramamoorthy G.K."/>
            <person name="Gryganskyi A."/>
            <person name="Culley D."/>
            <person name="Magnuson J.K."/>
            <person name="James T.Y."/>
            <person name="O'Malley M.A."/>
            <person name="Stajich J.E."/>
            <person name="Spatafora J.W."/>
            <person name="Visel A."/>
            <person name="Grigoriev I.V."/>
        </authorList>
    </citation>
    <scope>NUCLEOTIDE SEQUENCE [LARGE SCALE GENOMIC DNA]</scope>
    <source>
        <strain evidence="3 4">68-887.2</strain>
    </source>
</reference>
<dbReference type="EMBL" id="MCFC01000065">
    <property type="protein sequence ID" value="ORY24665.1"/>
    <property type="molecule type" value="Genomic_DNA"/>
</dbReference>
<evidence type="ECO:0008006" key="5">
    <source>
        <dbReference type="Google" id="ProtNLM"/>
    </source>
</evidence>
<keyword evidence="2" id="KW-0732">Signal</keyword>
<feature type="region of interest" description="Disordered" evidence="1">
    <location>
        <begin position="58"/>
        <end position="84"/>
    </location>
</feature>
<evidence type="ECO:0000256" key="2">
    <source>
        <dbReference type="SAM" id="SignalP"/>
    </source>
</evidence>
<protein>
    <recommendedName>
        <fullName evidence="5">Ser-Thr-rich glycosyl-phosphatidyl-inositol-anchored membrane family-domain-containing protein</fullName>
    </recommendedName>
</protein>
<dbReference type="OrthoDB" id="10619660at2759"/>
<evidence type="ECO:0000313" key="4">
    <source>
        <dbReference type="Proteomes" id="UP000193986"/>
    </source>
</evidence>
<organism evidence="3 4">
    <name type="scientific">Naematelia encephala</name>
    <dbReference type="NCBI Taxonomy" id="71784"/>
    <lineage>
        <taxon>Eukaryota</taxon>
        <taxon>Fungi</taxon>
        <taxon>Dikarya</taxon>
        <taxon>Basidiomycota</taxon>
        <taxon>Agaricomycotina</taxon>
        <taxon>Tremellomycetes</taxon>
        <taxon>Tremellales</taxon>
        <taxon>Naemateliaceae</taxon>
        <taxon>Naematelia</taxon>
    </lineage>
</organism>
<dbReference type="Proteomes" id="UP000193986">
    <property type="component" value="Unassembled WGS sequence"/>
</dbReference>
<comment type="caution">
    <text evidence="3">The sequence shown here is derived from an EMBL/GenBank/DDBJ whole genome shotgun (WGS) entry which is preliminary data.</text>
</comment>
<accession>A0A1Y2ARS8</accession>
<feature type="chain" id="PRO_5012937528" description="Ser-Thr-rich glycosyl-phosphatidyl-inositol-anchored membrane family-domain-containing protein" evidence="2">
    <location>
        <begin position="22"/>
        <end position="167"/>
    </location>
</feature>
<keyword evidence="4" id="KW-1185">Reference proteome</keyword>
<evidence type="ECO:0000313" key="3">
    <source>
        <dbReference type="EMBL" id="ORY24665.1"/>
    </source>
</evidence>